<dbReference type="Gene3D" id="1.25.10.10">
    <property type="entry name" value="Leucine-rich Repeat Variant"/>
    <property type="match status" value="1"/>
</dbReference>
<feature type="domain" description="GBD/FH3" evidence="4">
    <location>
        <begin position="1"/>
        <end position="349"/>
    </location>
</feature>
<dbReference type="Pfam" id="PF24959">
    <property type="entry name" value="FH3_FHOD1-3"/>
    <property type="match status" value="1"/>
</dbReference>
<feature type="compositionally biased region" description="Pro residues" evidence="3">
    <location>
        <begin position="570"/>
        <end position="818"/>
    </location>
</feature>
<feature type="compositionally biased region" description="Pro residues" evidence="3">
    <location>
        <begin position="552"/>
        <end position="562"/>
    </location>
</feature>
<dbReference type="InterPro" id="IPR016024">
    <property type="entry name" value="ARM-type_fold"/>
</dbReference>
<organism evidence="6 7">
    <name type="scientific">Halteria grandinella</name>
    <dbReference type="NCBI Taxonomy" id="5974"/>
    <lineage>
        <taxon>Eukaryota</taxon>
        <taxon>Sar</taxon>
        <taxon>Alveolata</taxon>
        <taxon>Ciliophora</taxon>
        <taxon>Intramacronucleata</taxon>
        <taxon>Spirotrichea</taxon>
        <taxon>Stichotrichia</taxon>
        <taxon>Sporadotrichida</taxon>
        <taxon>Halteriidae</taxon>
        <taxon>Halteria</taxon>
    </lineage>
</organism>
<dbReference type="PROSITE" id="PS51232">
    <property type="entry name" value="GBD_FH3"/>
    <property type="match status" value="1"/>
</dbReference>
<comment type="caution">
    <text evidence="6">The sequence shown here is derived from an EMBL/GenBank/DDBJ whole genome shotgun (WGS) entry which is preliminary data.</text>
</comment>
<evidence type="ECO:0000313" key="7">
    <source>
        <dbReference type="Proteomes" id="UP000785679"/>
    </source>
</evidence>
<sequence>MSYLNTKTLQFVHSAVEAREHTKELDKLLGFDLVKYRNPNQRFRGDLSRLQTNLRQENDLYIEEFIASDGITKLTNLLQKLQQAGGEDTTPMSTALKCLSYTFVYLSGVTYFRQRPHLFQKLFDLLSVKGTAGSGNPYEVRKLVMSIFIGLCKCMKGSFECINKAAITTARRANQSPFSTLTACLSINDLDLRLSTLTLVNWLLFKCPSEKKLCKFLARLENMGVYDDLRGMAKEKHPEVLVQLKNFQKNAKVIIPSLQYEIEIHKNRSKELQEHCDHLERKIEHYAEQQSLFKLMRDDLENYKKVAQMSKELATYYSPFTPLTQYKHEVLIKLPQIKSEIIDLKEAMQETSTNIDTLKKRIKELEAANYDLNNKNEISIRSQEDIAGKLVEVQAQNAELSKRAGSDEVPKLRDKLEKAETQKQMIDKKLQKVERELKEYQDLCAGQKETIKNLYEQKKEIIYIDKAQPGKLKESDLQAFEKKCDTLSQYCDTIDLVIKEEVGVNTEEQFSTIPQQSNHMVGYAMPSYTGGIMSQDSMKPPGPMIKVGINPPSMPFPPPGPPSSNGNAILPPPLTGGLPPPPAPPSFGLPPPPPSSGFAPPPMPPGPPGAGLPPPPGPPGMGLPPPPRPPGPPGAGLPPPPGPPGMGLPPPPMPPGPPSMGLPPPPPGPPGIGLPPPPRPPGPPGMGLPPPPPGPPTMGLPPPPPGPPGSGLPPPPGPPGMGLPPPPRPPGPPGMGLPPPPPPGPPGMGLPPPPPGPPVMGLPPPPPGPPGMGLPPPPPGPPGMGLPPPPPGPPGMGLPPPPPGPPGMGLPPPPPGPPGMMSGMGMPPPPPGMGMPPRPPGPPGMGMPPPPGPPGMGMMPPPGPPGFGMMPPPPGPPGAPGMMPPRPGPPGMPGMMGPGMGARPSAPKVTKPVIRPTKKLQNFNWRRVLLVPKDAPGKKNNIWDDIQEAQLNMEEFEELFENKKKEVVTNTDSGKVVNVQKKKTYFDPAAQQNILITLNKLPKPDMLKEACIKLDDKLITQDQINAMLRIFPAADVIEGLIEEAKATPEDEKWDKGEEYFLQIVDMKSLKQRLVVWQFRIEFPEKRDIVVNTQRQFENAFEEIKSSPSLKKILGFILGLGNILNGGTQKGQADGFYLDALSKATSMKDINGRTIMQIICERFKKEDEEFVNIKNEFKSVLFVTQFSLKEEDTKLKELIGNYEKAKGNLDIVIKLQAEQPEDPYIEKMKVFMAQTEKQIGEMSGKLADLMKTYAESCEYYLIEKQDEKATNSQEFFKFFNSFIDQVVKSMPKEEKKRAAAPRGGAAAGGASAGAKVGAQNLMAELKMKQGMK</sequence>
<dbReference type="Pfam" id="PF02181">
    <property type="entry name" value="FH2"/>
    <property type="match status" value="1"/>
</dbReference>
<dbReference type="Gene3D" id="1.20.58.2220">
    <property type="entry name" value="Formin, FH2 domain"/>
    <property type="match status" value="1"/>
</dbReference>
<evidence type="ECO:0000256" key="3">
    <source>
        <dbReference type="SAM" id="MobiDB-lite"/>
    </source>
</evidence>
<dbReference type="OrthoDB" id="449536at2759"/>
<feature type="compositionally biased region" description="Pro residues" evidence="3">
    <location>
        <begin position="826"/>
        <end position="881"/>
    </location>
</feature>
<evidence type="ECO:0000259" key="5">
    <source>
        <dbReference type="PROSITE" id="PS51444"/>
    </source>
</evidence>
<proteinExistence type="predicted"/>
<dbReference type="PANTHER" id="PTHR45920:SF7">
    <property type="entry name" value="FORMIN-G"/>
    <property type="match status" value="1"/>
</dbReference>
<keyword evidence="2" id="KW-0175">Coiled coil</keyword>
<dbReference type="InterPro" id="IPR015425">
    <property type="entry name" value="FH2_Formin"/>
</dbReference>
<dbReference type="SMART" id="SM00498">
    <property type="entry name" value="FH2"/>
    <property type="match status" value="1"/>
</dbReference>
<evidence type="ECO:0000256" key="1">
    <source>
        <dbReference type="ARBA" id="ARBA00023203"/>
    </source>
</evidence>
<keyword evidence="1" id="KW-0009">Actin-binding</keyword>
<dbReference type="Proteomes" id="UP000785679">
    <property type="component" value="Unassembled WGS sequence"/>
</dbReference>
<dbReference type="InterPro" id="IPR014768">
    <property type="entry name" value="GBD/FH3_dom"/>
</dbReference>
<dbReference type="SUPFAM" id="SSF101447">
    <property type="entry name" value="Formin homology 2 domain (FH2 domain)"/>
    <property type="match status" value="1"/>
</dbReference>
<feature type="coiled-coil region" evidence="2">
    <location>
        <begin position="341"/>
        <end position="375"/>
    </location>
</feature>
<dbReference type="GO" id="GO:0005856">
    <property type="term" value="C:cytoskeleton"/>
    <property type="evidence" value="ECO:0007669"/>
    <property type="project" value="TreeGrafter"/>
</dbReference>
<feature type="coiled-coil region" evidence="2">
    <location>
        <begin position="409"/>
        <end position="457"/>
    </location>
</feature>
<evidence type="ECO:0000313" key="6">
    <source>
        <dbReference type="EMBL" id="TNV86373.1"/>
    </source>
</evidence>
<evidence type="ECO:0000259" key="4">
    <source>
        <dbReference type="PROSITE" id="PS51232"/>
    </source>
</evidence>
<feature type="region of interest" description="Disordered" evidence="3">
    <location>
        <begin position="533"/>
        <end position="881"/>
    </location>
</feature>
<gene>
    <name evidence="6" type="ORF">FGO68_gene14141</name>
</gene>
<dbReference type="GO" id="GO:0005737">
    <property type="term" value="C:cytoplasm"/>
    <property type="evidence" value="ECO:0007669"/>
    <property type="project" value="UniProtKB-ARBA"/>
</dbReference>
<reference evidence="6" key="1">
    <citation type="submission" date="2019-06" db="EMBL/GenBank/DDBJ databases">
        <authorList>
            <person name="Zheng W."/>
        </authorList>
    </citation>
    <scope>NUCLEOTIDE SEQUENCE</scope>
    <source>
        <strain evidence="6">QDHG01</strain>
    </source>
</reference>
<dbReference type="InterPro" id="IPR027267">
    <property type="entry name" value="AH/BAR_dom_sf"/>
</dbReference>
<dbReference type="GO" id="GO:0030866">
    <property type="term" value="P:cortical actin cytoskeleton organization"/>
    <property type="evidence" value="ECO:0007669"/>
    <property type="project" value="TreeGrafter"/>
</dbReference>
<name>A0A8J8T9M2_HALGN</name>
<dbReference type="EMBL" id="RRYP01001130">
    <property type="protein sequence ID" value="TNV86373.1"/>
    <property type="molecule type" value="Genomic_DNA"/>
</dbReference>
<accession>A0A8J8T9M2</accession>
<feature type="domain" description="FH2" evidence="5">
    <location>
        <begin position="910"/>
        <end position="1311"/>
    </location>
</feature>
<dbReference type="GO" id="GO:0051015">
    <property type="term" value="F:actin filament binding"/>
    <property type="evidence" value="ECO:0007669"/>
    <property type="project" value="TreeGrafter"/>
</dbReference>
<evidence type="ECO:0000256" key="2">
    <source>
        <dbReference type="SAM" id="Coils"/>
    </source>
</evidence>
<dbReference type="PROSITE" id="PS51444">
    <property type="entry name" value="FH2"/>
    <property type="match status" value="1"/>
</dbReference>
<feature type="region of interest" description="Disordered" evidence="3">
    <location>
        <begin position="1292"/>
        <end position="1313"/>
    </location>
</feature>
<dbReference type="InterPro" id="IPR042201">
    <property type="entry name" value="FH2_Formin_sf"/>
</dbReference>
<dbReference type="SUPFAM" id="SSF103657">
    <property type="entry name" value="BAR/IMD domain-like"/>
    <property type="match status" value="1"/>
</dbReference>
<dbReference type="PANTHER" id="PTHR45920">
    <property type="entry name" value="FORMIN HOMOLOGY 2 DOMAIN CONTAINING, ISOFORM I"/>
    <property type="match status" value="1"/>
</dbReference>
<feature type="coiled-coil region" evidence="2">
    <location>
        <begin position="262"/>
        <end position="289"/>
    </location>
</feature>
<dbReference type="SUPFAM" id="SSF48371">
    <property type="entry name" value="ARM repeat"/>
    <property type="match status" value="1"/>
</dbReference>
<protein>
    <submittedName>
        <fullName evidence="6">Uncharacterized protein</fullName>
    </submittedName>
</protein>
<keyword evidence="7" id="KW-1185">Reference proteome</keyword>
<dbReference type="InterPro" id="IPR011989">
    <property type="entry name" value="ARM-like"/>
</dbReference>
<dbReference type="InterPro" id="IPR056771">
    <property type="entry name" value="FH3_FHOD1-3-like"/>
</dbReference>